<sequence length="75" mass="8535">MLSSSDLLPILWFSEGYEITIKKIVCSEMLIFYLPANAKFSNAKSEVEDYEFSLYGVICYYGSENIGHYAAYIIA</sequence>
<protein>
    <submittedName>
        <fullName evidence="1">Uncharacterized protein</fullName>
    </submittedName>
</protein>
<evidence type="ECO:0000313" key="1">
    <source>
        <dbReference type="EMBL" id="CAG9329869.1"/>
    </source>
</evidence>
<reference evidence="1" key="1">
    <citation type="submission" date="2021-09" db="EMBL/GenBank/DDBJ databases">
        <authorList>
            <consortium name="AG Swart"/>
            <person name="Singh M."/>
            <person name="Singh A."/>
            <person name="Seah K."/>
            <person name="Emmerich C."/>
        </authorList>
    </citation>
    <scope>NUCLEOTIDE SEQUENCE</scope>
    <source>
        <strain evidence="1">ATCC30299</strain>
    </source>
</reference>
<gene>
    <name evidence="1" type="ORF">BSTOLATCC_MIC49908</name>
</gene>
<dbReference type="SUPFAM" id="SSF54001">
    <property type="entry name" value="Cysteine proteinases"/>
    <property type="match status" value="1"/>
</dbReference>
<keyword evidence="2" id="KW-1185">Reference proteome</keyword>
<dbReference type="Proteomes" id="UP001162131">
    <property type="component" value="Unassembled WGS sequence"/>
</dbReference>
<proteinExistence type="predicted"/>
<dbReference type="EMBL" id="CAJZBQ010000049">
    <property type="protein sequence ID" value="CAG9329869.1"/>
    <property type="molecule type" value="Genomic_DNA"/>
</dbReference>
<name>A0AAU9JV42_9CILI</name>
<organism evidence="1 2">
    <name type="scientific">Blepharisma stoltei</name>
    <dbReference type="NCBI Taxonomy" id="1481888"/>
    <lineage>
        <taxon>Eukaryota</taxon>
        <taxon>Sar</taxon>
        <taxon>Alveolata</taxon>
        <taxon>Ciliophora</taxon>
        <taxon>Postciliodesmatophora</taxon>
        <taxon>Heterotrichea</taxon>
        <taxon>Heterotrichida</taxon>
        <taxon>Blepharismidae</taxon>
        <taxon>Blepharisma</taxon>
    </lineage>
</organism>
<dbReference type="Gene3D" id="3.90.70.10">
    <property type="entry name" value="Cysteine proteinases"/>
    <property type="match status" value="1"/>
</dbReference>
<dbReference type="InterPro" id="IPR038765">
    <property type="entry name" value="Papain-like_cys_pep_sf"/>
</dbReference>
<comment type="caution">
    <text evidence="1">The sequence shown here is derived from an EMBL/GenBank/DDBJ whole genome shotgun (WGS) entry which is preliminary data.</text>
</comment>
<accession>A0AAU9JV42</accession>
<evidence type="ECO:0000313" key="2">
    <source>
        <dbReference type="Proteomes" id="UP001162131"/>
    </source>
</evidence>
<dbReference type="AlphaFoldDB" id="A0AAU9JV42"/>